<dbReference type="PANTHER" id="PTHR43673">
    <property type="entry name" value="NAD(P)H NITROREDUCTASE YDGI-RELATED"/>
    <property type="match status" value="1"/>
</dbReference>
<name>A0A0R1XGH5_9LACO</name>
<dbReference type="EMBL" id="AZGM01000081">
    <property type="protein sequence ID" value="KRM26534.1"/>
    <property type="molecule type" value="Genomic_DNA"/>
</dbReference>
<evidence type="ECO:0000256" key="2">
    <source>
        <dbReference type="ARBA" id="ARBA00007118"/>
    </source>
</evidence>
<dbReference type="PATRIC" id="fig|1423782.4.peg.380"/>
<comment type="similarity">
    <text evidence="2">Belongs to the nitroreductase family.</text>
</comment>
<comment type="cofactor">
    <cofactor evidence="1">
        <name>FMN</name>
        <dbReference type="ChEBI" id="CHEBI:58210"/>
    </cofactor>
</comment>
<dbReference type="InterPro" id="IPR029479">
    <property type="entry name" value="Nitroreductase"/>
</dbReference>
<accession>A0A0R1XGH5</accession>
<keyword evidence="4" id="KW-0288">FMN</keyword>
<evidence type="ECO:0000256" key="1">
    <source>
        <dbReference type="ARBA" id="ARBA00001917"/>
    </source>
</evidence>
<gene>
    <name evidence="7" type="ORF">FD32_GL000369</name>
</gene>
<dbReference type="SUPFAM" id="SSF55469">
    <property type="entry name" value="FMN-dependent nitroreductase-like"/>
    <property type="match status" value="1"/>
</dbReference>
<dbReference type="GO" id="GO:0016491">
    <property type="term" value="F:oxidoreductase activity"/>
    <property type="evidence" value="ECO:0007669"/>
    <property type="project" value="UniProtKB-KW"/>
</dbReference>
<dbReference type="AlphaFoldDB" id="A0A0R1XGH5"/>
<feature type="domain" description="Nitroreductase" evidence="6">
    <location>
        <begin position="66"/>
        <end position="143"/>
    </location>
</feature>
<dbReference type="STRING" id="1423782.FD32_GL000369"/>
<sequence>MMENPILQRRAVRKYASTPVAGPDIEEMVAAFEAAPCGMHQVEGMQATVVTDEALLKKVATASSNACYGAPLLFVISAKKTSPFGDRDASAAAENVMVQAAALDLGSVYVMSGAQVLNGHPNLLKELGVDDGYAVTVIVAIGHPAGKVDTPDRTHRYKLVRR</sequence>
<proteinExistence type="inferred from homology"/>
<dbReference type="Proteomes" id="UP000051412">
    <property type="component" value="Unassembled WGS sequence"/>
</dbReference>
<evidence type="ECO:0000313" key="8">
    <source>
        <dbReference type="Proteomes" id="UP000051412"/>
    </source>
</evidence>
<evidence type="ECO:0000256" key="5">
    <source>
        <dbReference type="ARBA" id="ARBA00023002"/>
    </source>
</evidence>
<keyword evidence="8" id="KW-1185">Reference proteome</keyword>
<dbReference type="PANTHER" id="PTHR43673:SF2">
    <property type="entry name" value="NITROREDUCTASE"/>
    <property type="match status" value="1"/>
</dbReference>
<dbReference type="InterPro" id="IPR000415">
    <property type="entry name" value="Nitroreductase-like"/>
</dbReference>
<organism evidence="7 8">
    <name type="scientific">Limosilactobacillus panis DSM 6035</name>
    <dbReference type="NCBI Taxonomy" id="1423782"/>
    <lineage>
        <taxon>Bacteria</taxon>
        <taxon>Bacillati</taxon>
        <taxon>Bacillota</taxon>
        <taxon>Bacilli</taxon>
        <taxon>Lactobacillales</taxon>
        <taxon>Lactobacillaceae</taxon>
        <taxon>Limosilactobacillus</taxon>
    </lineage>
</organism>
<evidence type="ECO:0000313" key="7">
    <source>
        <dbReference type="EMBL" id="KRM26534.1"/>
    </source>
</evidence>
<dbReference type="Gene3D" id="3.40.109.10">
    <property type="entry name" value="NADH Oxidase"/>
    <property type="match status" value="1"/>
</dbReference>
<evidence type="ECO:0000256" key="4">
    <source>
        <dbReference type="ARBA" id="ARBA00022643"/>
    </source>
</evidence>
<comment type="caution">
    <text evidence="7">The sequence shown here is derived from an EMBL/GenBank/DDBJ whole genome shotgun (WGS) entry which is preliminary data.</text>
</comment>
<reference evidence="7 8" key="1">
    <citation type="journal article" date="2015" name="Genome Announc.">
        <title>Expanding the biotechnology potential of lactobacilli through comparative genomics of 213 strains and associated genera.</title>
        <authorList>
            <person name="Sun Z."/>
            <person name="Harris H.M."/>
            <person name="McCann A."/>
            <person name="Guo C."/>
            <person name="Argimon S."/>
            <person name="Zhang W."/>
            <person name="Yang X."/>
            <person name="Jeffery I.B."/>
            <person name="Cooney J.C."/>
            <person name="Kagawa T.F."/>
            <person name="Liu W."/>
            <person name="Song Y."/>
            <person name="Salvetti E."/>
            <person name="Wrobel A."/>
            <person name="Rasinkangas P."/>
            <person name="Parkhill J."/>
            <person name="Rea M.C."/>
            <person name="O'Sullivan O."/>
            <person name="Ritari J."/>
            <person name="Douillard F.P."/>
            <person name="Paul Ross R."/>
            <person name="Yang R."/>
            <person name="Briner A.E."/>
            <person name="Felis G.E."/>
            <person name="de Vos W.M."/>
            <person name="Barrangou R."/>
            <person name="Klaenhammer T.R."/>
            <person name="Caufield P.W."/>
            <person name="Cui Y."/>
            <person name="Zhang H."/>
            <person name="O'Toole P.W."/>
        </authorList>
    </citation>
    <scope>NUCLEOTIDE SEQUENCE [LARGE SCALE GENOMIC DNA]</scope>
    <source>
        <strain evidence="7 8">DSM 6035</strain>
    </source>
</reference>
<evidence type="ECO:0000256" key="3">
    <source>
        <dbReference type="ARBA" id="ARBA00022630"/>
    </source>
</evidence>
<keyword evidence="5" id="KW-0560">Oxidoreductase</keyword>
<evidence type="ECO:0000259" key="6">
    <source>
        <dbReference type="Pfam" id="PF00881"/>
    </source>
</evidence>
<dbReference type="Pfam" id="PF00881">
    <property type="entry name" value="Nitroreductase"/>
    <property type="match status" value="1"/>
</dbReference>
<protein>
    <recommendedName>
        <fullName evidence="6">Nitroreductase domain-containing protein</fullName>
    </recommendedName>
</protein>
<keyword evidence="3" id="KW-0285">Flavoprotein</keyword>